<feature type="transmembrane region" description="Helical" evidence="6">
    <location>
        <begin position="20"/>
        <end position="40"/>
    </location>
</feature>
<keyword evidence="5 6" id="KW-0472">Membrane</keyword>
<reference evidence="8" key="1">
    <citation type="submission" date="2007-06" db="EMBL/GenBank/DDBJ databases">
        <title>Full length cDNA sequences from Sitka Spruce (Picea sitchensis).</title>
        <authorList>
            <person name="Ralph S.G."/>
            <person name="Chun H.E."/>
            <person name="Liao N."/>
            <person name="Ali J."/>
            <person name="Reid K."/>
            <person name="Kolosova N."/>
            <person name="Cooper N."/>
            <person name="Cullis C."/>
            <person name="Jancsik S."/>
            <person name="Moore R."/>
            <person name="Mayo M."/>
            <person name="Wagner S."/>
            <person name="Holt R.A."/>
            <person name="Jones S.J.M."/>
            <person name="Marra M.A."/>
            <person name="Ritland C.E."/>
            <person name="Ritland K."/>
            <person name="Bohlmann J."/>
        </authorList>
    </citation>
    <scope>NUCLEOTIDE SEQUENCE</scope>
    <source>
        <tissue evidence="8">Green portion of the leader tissue</tissue>
    </source>
</reference>
<sequence length="406" mass="44675">MASFRKSRLSHAFQISKPYIAMISLQFGYAGMNIMTKVSLNRGMNHYVLVVYRHAIATIAMAPFAFFFERKVRPKLTFLTFCLIFALGLLGPVIDQNVYYAGLKLTTPTFSCALSNTLPAMTFVMAIVFRMERLSMKQVRSQAKIVGTLLSVGGAMLMTLYKGPAVHMFWSPHHHHHDKYVKSASAVPDKDWIKGSLLVIASCLAWAGFFVLQAFVAKKYSAQLSLTTLICFLGTLQSAALTLVIEHKPSVWAIGWDMNLLTAVYSGVIASGIAYYVQSLCMELKGPVFATAFSPLMMIIVAVMGSIILAETIYLGSVLGAILIVVGLYAVLWGKVKDHKIPSGKNSLQVLPTEDVKANYDTEAAYNKITEAVKRGDENEQTESKNIGSQEFHGQNKAENAIISIC</sequence>
<dbReference type="EMBL" id="EF676813">
    <property type="protein sequence ID" value="ABR16695.1"/>
    <property type="molecule type" value="mRNA"/>
</dbReference>
<feature type="transmembrane region" description="Helical" evidence="6">
    <location>
        <begin position="114"/>
        <end position="131"/>
    </location>
</feature>
<dbReference type="SUPFAM" id="SSF103481">
    <property type="entry name" value="Multidrug resistance efflux transporter EmrE"/>
    <property type="match status" value="2"/>
</dbReference>
<feature type="transmembrane region" description="Helical" evidence="6">
    <location>
        <begin position="288"/>
        <end position="308"/>
    </location>
</feature>
<dbReference type="OMA" id="PYMAMIS"/>
<keyword evidence="4 6" id="KW-1133">Transmembrane helix</keyword>
<keyword evidence="3 6" id="KW-0812">Transmembrane</keyword>
<evidence type="ECO:0000256" key="5">
    <source>
        <dbReference type="ARBA" id="ARBA00023136"/>
    </source>
</evidence>
<feature type="transmembrane region" description="Helical" evidence="6">
    <location>
        <begin position="224"/>
        <end position="245"/>
    </location>
</feature>
<dbReference type="InterPro" id="IPR030184">
    <property type="entry name" value="WAT1-related"/>
</dbReference>
<feature type="transmembrane region" description="Helical" evidence="6">
    <location>
        <begin position="192"/>
        <end position="212"/>
    </location>
</feature>
<accession>B8LM15</accession>
<comment type="subcellular location">
    <subcellularLocation>
        <location evidence="1 6">Membrane</location>
        <topology evidence="1 6">Multi-pass membrane protein</topology>
    </subcellularLocation>
</comment>
<proteinExistence type="evidence at transcript level"/>
<feature type="transmembrane region" description="Helical" evidence="6">
    <location>
        <begin position="46"/>
        <end position="69"/>
    </location>
</feature>
<evidence type="ECO:0000256" key="4">
    <source>
        <dbReference type="ARBA" id="ARBA00022989"/>
    </source>
</evidence>
<evidence type="ECO:0000313" key="8">
    <source>
        <dbReference type="EMBL" id="ABR16695.1"/>
    </source>
</evidence>
<dbReference type="InterPro" id="IPR000620">
    <property type="entry name" value="EamA_dom"/>
</dbReference>
<dbReference type="AlphaFoldDB" id="B8LM15"/>
<name>B8LM15_PICSI</name>
<dbReference type="InterPro" id="IPR037185">
    <property type="entry name" value="EmrE-like"/>
</dbReference>
<evidence type="ECO:0000259" key="7">
    <source>
        <dbReference type="Pfam" id="PF00892"/>
    </source>
</evidence>
<protein>
    <recommendedName>
        <fullName evidence="6">WAT1-related protein</fullName>
    </recommendedName>
</protein>
<feature type="domain" description="EamA" evidence="7">
    <location>
        <begin position="19"/>
        <end position="159"/>
    </location>
</feature>
<comment type="similarity">
    <text evidence="2 6">Belongs to the drug/metabolite transporter (DMT) superfamily. Plant drug/metabolite exporter (P-DME) (TC 2.A.7.4) family.</text>
</comment>
<evidence type="ECO:0000256" key="1">
    <source>
        <dbReference type="ARBA" id="ARBA00004141"/>
    </source>
</evidence>
<feature type="transmembrane region" description="Helical" evidence="6">
    <location>
        <begin position="143"/>
        <end position="161"/>
    </location>
</feature>
<feature type="transmembrane region" description="Helical" evidence="6">
    <location>
        <begin position="314"/>
        <end position="333"/>
    </location>
</feature>
<evidence type="ECO:0000256" key="2">
    <source>
        <dbReference type="ARBA" id="ARBA00007635"/>
    </source>
</evidence>
<dbReference type="PANTHER" id="PTHR31218">
    <property type="entry name" value="WAT1-RELATED PROTEIN"/>
    <property type="match status" value="1"/>
</dbReference>
<feature type="domain" description="EamA" evidence="7">
    <location>
        <begin position="194"/>
        <end position="332"/>
    </location>
</feature>
<evidence type="ECO:0000256" key="6">
    <source>
        <dbReference type="RuleBase" id="RU363077"/>
    </source>
</evidence>
<dbReference type="GO" id="GO:0016020">
    <property type="term" value="C:membrane"/>
    <property type="evidence" value="ECO:0007669"/>
    <property type="project" value="UniProtKB-SubCell"/>
</dbReference>
<dbReference type="GO" id="GO:0022857">
    <property type="term" value="F:transmembrane transporter activity"/>
    <property type="evidence" value="ECO:0007669"/>
    <property type="project" value="InterPro"/>
</dbReference>
<feature type="transmembrane region" description="Helical" evidence="6">
    <location>
        <begin position="251"/>
        <end position="276"/>
    </location>
</feature>
<organism evidence="8">
    <name type="scientific">Picea sitchensis</name>
    <name type="common">Sitka spruce</name>
    <name type="synonym">Pinus sitchensis</name>
    <dbReference type="NCBI Taxonomy" id="3332"/>
    <lineage>
        <taxon>Eukaryota</taxon>
        <taxon>Viridiplantae</taxon>
        <taxon>Streptophyta</taxon>
        <taxon>Embryophyta</taxon>
        <taxon>Tracheophyta</taxon>
        <taxon>Spermatophyta</taxon>
        <taxon>Pinopsida</taxon>
        <taxon>Pinidae</taxon>
        <taxon>Conifers I</taxon>
        <taxon>Pinales</taxon>
        <taxon>Pinaceae</taxon>
        <taxon>Picea</taxon>
    </lineage>
</organism>
<dbReference type="Pfam" id="PF00892">
    <property type="entry name" value="EamA"/>
    <property type="match status" value="2"/>
</dbReference>
<feature type="transmembrane region" description="Helical" evidence="6">
    <location>
        <begin position="76"/>
        <end position="94"/>
    </location>
</feature>
<evidence type="ECO:0000256" key="3">
    <source>
        <dbReference type="ARBA" id="ARBA00022692"/>
    </source>
</evidence>